<dbReference type="OrthoDB" id="9759295at2"/>
<gene>
    <name evidence="1" type="ORF">BB934_34470</name>
</gene>
<organism evidence="1">
    <name type="scientific">Microvirga ossetica</name>
    <dbReference type="NCBI Taxonomy" id="1882682"/>
    <lineage>
        <taxon>Bacteria</taxon>
        <taxon>Pseudomonadati</taxon>
        <taxon>Pseudomonadota</taxon>
        <taxon>Alphaproteobacteria</taxon>
        <taxon>Hyphomicrobiales</taxon>
        <taxon>Methylobacteriaceae</taxon>
        <taxon>Microvirga</taxon>
    </lineage>
</organism>
<dbReference type="KEGG" id="moc:BB934_34470"/>
<dbReference type="InterPro" id="IPR003688">
    <property type="entry name" value="TraG/VirD4"/>
</dbReference>
<name>A0A1B2ETT8_9HYPH</name>
<dbReference type="AlphaFoldDB" id="A0A1B2ETT8"/>
<keyword evidence="1" id="KW-0614">Plasmid</keyword>
<evidence type="ECO:0008006" key="2">
    <source>
        <dbReference type="Google" id="ProtNLM"/>
    </source>
</evidence>
<evidence type="ECO:0000313" key="1">
    <source>
        <dbReference type="EMBL" id="ANY83395.1"/>
    </source>
</evidence>
<geneLocation type="plasmid" evidence="1">
    <name>unnamed3</name>
</geneLocation>
<dbReference type="GO" id="GO:0016020">
    <property type="term" value="C:membrane"/>
    <property type="evidence" value="ECO:0007669"/>
    <property type="project" value="InterPro"/>
</dbReference>
<proteinExistence type="predicted"/>
<sequence length="425" mass="46318">MKDLLRKLFGLGLSKDAIIAPHGAILTLGEDRRGVPHGTTRNANTLLLGANSRQRVERVIVPTLLRGTSASYIVDDPTGEVYDLTAATRAKLGPVSRIRWHNGSSYNPLADINLGTDPETRSRRLRNVAETFITQWTEGYDRIPEIKMNDGNDTIEQEAISALWGLLELATAQVANTGGLRLAEPTLTGLCTVLIEHRLDNRVADYVAAADNSGSPRALFELRAYAALSDERRRVIHDAIVQRLVPFHTPETSWASGDPRGQWAAHRNISTSEGVEISGPTTVYVCCPTRHGQHAAAYNLLTHLLWQQIIDEAIYGRSEQAADKPQRPAAFIFTNTDQAEPISGMAALTAAAKKTDLSILVSADDAASLDRLYGPATAEALKAAMDLELDFDPGATRFMVRGPEKPVLRPSQAMGSFLLPAPRDF</sequence>
<dbReference type="RefSeq" id="WP_099514406.1">
    <property type="nucleotide sequence ID" value="NZ_CP016618.1"/>
</dbReference>
<protein>
    <recommendedName>
        <fullName evidence="2">Type IV secretion system protein VirD4</fullName>
    </recommendedName>
</protein>
<dbReference type="Pfam" id="PF02534">
    <property type="entry name" value="T4SS-DNA_transf"/>
    <property type="match status" value="1"/>
</dbReference>
<reference evidence="1" key="1">
    <citation type="submission" date="2016-07" db="EMBL/GenBank/DDBJ databases">
        <title>Microvirga ossetica sp. nov. a new species of rhizobia isolated from root nodules of the legume species Vicia alpestris Steven originated from North Ossetia region in the Caucasus.</title>
        <authorList>
            <person name="Safronova V.I."/>
            <person name="Kuznetsova I.G."/>
            <person name="Sazanova A.L."/>
            <person name="Belimov A."/>
            <person name="Andronov E."/>
            <person name="Osledkin Y.S."/>
            <person name="Onishchuk O.P."/>
            <person name="Kurchak O.N."/>
            <person name="Shaposhnikov A.I."/>
            <person name="Willems A."/>
            <person name="Tikhonovich I.A."/>
        </authorList>
    </citation>
    <scope>NUCLEOTIDE SEQUENCE [LARGE SCALE GENOMIC DNA]</scope>
    <source>
        <strain evidence="1">V5/3M</strain>
        <plasmid evidence="1">unnamed3</plasmid>
    </source>
</reference>
<dbReference type="EMBL" id="CP016618">
    <property type="protein sequence ID" value="ANY83395.1"/>
    <property type="molecule type" value="Genomic_DNA"/>
</dbReference>
<accession>A0A1B2ETT8</accession>